<reference evidence="1 2" key="1">
    <citation type="submission" date="2019-12" db="EMBL/GenBank/DDBJ databases">
        <title>Whole-genome analyses of novel actinobacteria.</title>
        <authorList>
            <person name="Sahin N."/>
            <person name="Saygin H."/>
        </authorList>
    </citation>
    <scope>NUCLEOTIDE SEQUENCE [LARGE SCALE GENOMIC DNA]</scope>
    <source>
        <strain evidence="1 2">KC615</strain>
    </source>
</reference>
<organism evidence="1 2">
    <name type="scientific">Shimazuella alba</name>
    <dbReference type="NCBI Taxonomy" id="2690964"/>
    <lineage>
        <taxon>Bacteria</taxon>
        <taxon>Bacillati</taxon>
        <taxon>Bacillota</taxon>
        <taxon>Bacilli</taxon>
        <taxon>Bacillales</taxon>
        <taxon>Thermoactinomycetaceae</taxon>
        <taxon>Shimazuella</taxon>
    </lineage>
</organism>
<proteinExistence type="predicted"/>
<evidence type="ECO:0000313" key="1">
    <source>
        <dbReference type="EMBL" id="MXQ53737.1"/>
    </source>
</evidence>
<comment type="caution">
    <text evidence="1">The sequence shown here is derived from an EMBL/GenBank/DDBJ whole genome shotgun (WGS) entry which is preliminary data.</text>
</comment>
<evidence type="ECO:0000313" key="2">
    <source>
        <dbReference type="Proteomes" id="UP000430692"/>
    </source>
</evidence>
<dbReference type="Proteomes" id="UP000430692">
    <property type="component" value="Unassembled WGS sequence"/>
</dbReference>
<dbReference type="EMBL" id="WUUL01000004">
    <property type="protein sequence ID" value="MXQ53737.1"/>
    <property type="molecule type" value="Genomic_DNA"/>
</dbReference>
<gene>
    <name evidence="1" type="ORF">GSM42_08365</name>
</gene>
<dbReference type="RefSeq" id="WP_160801086.1">
    <property type="nucleotide sequence ID" value="NZ_WUUL01000004.1"/>
</dbReference>
<accession>A0A6I4VQ15</accession>
<name>A0A6I4VQ15_9BACL</name>
<sequence length="89" mass="9896">MDSSMAQMTLEAWGNQMLVEHRLELFPLKPMPDEEVAAMIRNLVLHPSDCYDSKALADTEPTGVTRKGSRGLCIEGNFEDRSLNVKSDG</sequence>
<keyword evidence="2" id="KW-1185">Reference proteome</keyword>
<protein>
    <submittedName>
        <fullName evidence="1">Uncharacterized protein</fullName>
    </submittedName>
</protein>
<dbReference type="AlphaFoldDB" id="A0A6I4VQ15"/>